<evidence type="ECO:0000313" key="2">
    <source>
        <dbReference type="Proteomes" id="UP000027931"/>
    </source>
</evidence>
<dbReference type="EMBL" id="JMIR01000029">
    <property type="protein sequence ID" value="KEO81992.1"/>
    <property type="molecule type" value="Genomic_DNA"/>
</dbReference>
<dbReference type="OrthoDB" id="2382090at2"/>
<dbReference type="Proteomes" id="UP000027931">
    <property type="component" value="Unassembled WGS sequence"/>
</dbReference>
<dbReference type="RefSeq" id="WP_038091511.1">
    <property type="nucleotide sequence ID" value="NZ_JMIR01000029.1"/>
</dbReference>
<protein>
    <submittedName>
        <fullName evidence="1">Uncharacterized protein</fullName>
    </submittedName>
</protein>
<sequence>MRNIGTGKVEYFLPDGSRRELEGEVELKGDRVVVTEIIFINGNPGGAREINIPSNLCVVYWKPEVYDEV</sequence>
<evidence type="ECO:0000313" key="1">
    <source>
        <dbReference type="EMBL" id="KEO81992.1"/>
    </source>
</evidence>
<dbReference type="STRING" id="1157490.EL26_17625"/>
<keyword evidence="2" id="KW-1185">Reference proteome</keyword>
<dbReference type="eggNOG" id="ENOG50330QG">
    <property type="taxonomic scope" value="Bacteria"/>
</dbReference>
<proteinExistence type="predicted"/>
<organism evidence="1 2">
    <name type="scientific">Tumebacillus flagellatus</name>
    <dbReference type="NCBI Taxonomy" id="1157490"/>
    <lineage>
        <taxon>Bacteria</taxon>
        <taxon>Bacillati</taxon>
        <taxon>Bacillota</taxon>
        <taxon>Bacilli</taxon>
        <taxon>Bacillales</taxon>
        <taxon>Alicyclobacillaceae</taxon>
        <taxon>Tumebacillus</taxon>
    </lineage>
</organism>
<comment type="caution">
    <text evidence="1">The sequence shown here is derived from an EMBL/GenBank/DDBJ whole genome shotgun (WGS) entry which is preliminary data.</text>
</comment>
<dbReference type="AlphaFoldDB" id="A0A074M7M4"/>
<gene>
    <name evidence="1" type="ORF">EL26_17625</name>
</gene>
<reference evidence="1 2" key="1">
    <citation type="journal article" date="2013" name="Int. J. Syst. Evol. Microbiol.">
        <title>Tumebacillus flagellatus sp. nov., an alpha-amylase/pullulanase-producing bacterium isolated from cassava wastewater.</title>
        <authorList>
            <person name="Wang Q."/>
            <person name="Xie N."/>
            <person name="Qin Y."/>
            <person name="Shen N."/>
            <person name="Zhu J."/>
            <person name="Mi H."/>
            <person name="Huang R."/>
        </authorList>
    </citation>
    <scope>NUCLEOTIDE SEQUENCE [LARGE SCALE GENOMIC DNA]</scope>
    <source>
        <strain evidence="1 2">GST4</strain>
    </source>
</reference>
<name>A0A074M7M4_9BACL</name>
<accession>A0A074M7M4</accession>